<name>A0A0G0UKI4_9BACT</name>
<dbReference type="GO" id="GO:0046872">
    <property type="term" value="F:metal ion binding"/>
    <property type="evidence" value="ECO:0007669"/>
    <property type="project" value="UniProtKB-KW"/>
</dbReference>
<dbReference type="Pfam" id="PF01702">
    <property type="entry name" value="TGT"/>
    <property type="match status" value="1"/>
</dbReference>
<dbReference type="Proteomes" id="UP000034275">
    <property type="component" value="Unassembled WGS sequence"/>
</dbReference>
<dbReference type="Gene3D" id="3.20.20.105">
    <property type="entry name" value="Queuine tRNA-ribosyltransferase-like"/>
    <property type="match status" value="1"/>
</dbReference>
<protein>
    <submittedName>
        <fullName evidence="3">Queuine tRNA-ribosyltransferase</fullName>
    </submittedName>
</protein>
<evidence type="ECO:0000259" key="2">
    <source>
        <dbReference type="Pfam" id="PF01702"/>
    </source>
</evidence>
<evidence type="ECO:0000313" key="4">
    <source>
        <dbReference type="Proteomes" id="UP000034275"/>
    </source>
</evidence>
<dbReference type="PANTHER" id="PTHR43468:SF1">
    <property type="entry name" value="TRNA-GUANOSINE(34) QUEUINE TRANSGLYCOSYLASE"/>
    <property type="match status" value="1"/>
</dbReference>
<organism evidence="3 4">
    <name type="scientific">Candidatus Woesebacteria bacterium GW2011_GWD1_41_12</name>
    <dbReference type="NCBI Taxonomy" id="1618593"/>
    <lineage>
        <taxon>Bacteria</taxon>
        <taxon>Candidatus Woeseibacteriota</taxon>
    </lineage>
</organism>
<gene>
    <name evidence="3" type="ORF">UU39_C0043G0008</name>
</gene>
<proteinExistence type="predicted"/>
<evidence type="ECO:0000256" key="1">
    <source>
        <dbReference type="ARBA" id="ARBA00022723"/>
    </source>
</evidence>
<feature type="non-terminal residue" evidence="3">
    <location>
        <position position="1"/>
    </location>
</feature>
<dbReference type="NCBIfam" id="TIGR00449">
    <property type="entry name" value="tgt_general"/>
    <property type="match status" value="1"/>
</dbReference>
<dbReference type="InterPro" id="IPR002616">
    <property type="entry name" value="tRNA_ribo_trans-like"/>
</dbReference>
<reference evidence="3 4" key="1">
    <citation type="journal article" date="2015" name="Nature">
        <title>rRNA introns, odd ribosomes, and small enigmatic genomes across a large radiation of phyla.</title>
        <authorList>
            <person name="Brown C.T."/>
            <person name="Hug L.A."/>
            <person name="Thomas B.C."/>
            <person name="Sharon I."/>
            <person name="Castelle C.J."/>
            <person name="Singh A."/>
            <person name="Wilkins M.J."/>
            <person name="Williams K.H."/>
            <person name="Banfield J.F."/>
        </authorList>
    </citation>
    <scope>NUCLEOTIDE SEQUENCE [LARGE SCALE GENOMIC DNA]</scope>
</reference>
<keyword evidence="3" id="KW-0808">Transferase</keyword>
<dbReference type="GO" id="GO:0016740">
    <property type="term" value="F:transferase activity"/>
    <property type="evidence" value="ECO:0007669"/>
    <property type="project" value="UniProtKB-KW"/>
</dbReference>
<dbReference type="AlphaFoldDB" id="A0A0G0UKI4"/>
<comment type="caution">
    <text evidence="3">The sequence shown here is derived from an EMBL/GenBank/DDBJ whole genome shotgun (WGS) entry which is preliminary data.</text>
</comment>
<sequence>EEIDVYKLNFYSFYTPDKEKYFKDDSSVSTACDCVLCKRYSKAYLAHLFRIGDFTAGRLATIHNLRFYSLLMEKLQKSI</sequence>
<keyword evidence="1" id="KW-0479">Metal-binding</keyword>
<accession>A0A0G0UKI4</accession>
<dbReference type="GO" id="GO:0006400">
    <property type="term" value="P:tRNA modification"/>
    <property type="evidence" value="ECO:0007669"/>
    <property type="project" value="InterPro"/>
</dbReference>
<dbReference type="PANTHER" id="PTHR43468">
    <property type="match status" value="1"/>
</dbReference>
<dbReference type="SUPFAM" id="SSF51713">
    <property type="entry name" value="tRNA-guanine transglycosylase"/>
    <property type="match status" value="1"/>
</dbReference>
<evidence type="ECO:0000313" key="3">
    <source>
        <dbReference type="EMBL" id="KKR89318.1"/>
    </source>
</evidence>
<dbReference type="PATRIC" id="fig|1618593.3.peg.594"/>
<dbReference type="EMBL" id="LCAL01000043">
    <property type="protein sequence ID" value="KKR89318.1"/>
    <property type="molecule type" value="Genomic_DNA"/>
</dbReference>
<feature type="domain" description="tRNA-guanine(15) transglycosylase-like" evidence="2">
    <location>
        <begin position="18"/>
        <end position="79"/>
    </location>
</feature>
<dbReference type="InterPro" id="IPR036511">
    <property type="entry name" value="TGT-like_sf"/>
</dbReference>